<dbReference type="PANTHER" id="PTHR43221">
    <property type="entry name" value="PROTEASE HTPX"/>
    <property type="match status" value="1"/>
</dbReference>
<keyword evidence="9 11" id="KW-0472">Membrane</keyword>
<evidence type="ECO:0000256" key="3">
    <source>
        <dbReference type="ARBA" id="ARBA00022692"/>
    </source>
</evidence>
<reference evidence="13" key="1">
    <citation type="submission" date="2020-06" db="EMBL/GenBank/DDBJ databases">
        <title>Haloterrigena sp. nov., an extremely halophilic archaeon isolated from a saline sediment.</title>
        <authorList>
            <person name="Liu B.-B."/>
        </authorList>
    </citation>
    <scope>NUCLEOTIDE SEQUENCE</scope>
    <source>
        <strain evidence="13">SYSU A121-1</strain>
    </source>
</reference>
<feature type="transmembrane region" description="Helical" evidence="11">
    <location>
        <begin position="12"/>
        <end position="38"/>
    </location>
</feature>
<keyword evidence="1" id="KW-1003">Cell membrane</keyword>
<feature type="transmembrane region" description="Helical" evidence="11">
    <location>
        <begin position="44"/>
        <end position="63"/>
    </location>
</feature>
<dbReference type="RefSeq" id="WP_174702429.1">
    <property type="nucleotide sequence ID" value="NZ_JABURA010000001.1"/>
</dbReference>
<sequence>MRSRSTGTRFLMVAVGCLLLLTYLGVAGIGYLALAALWRAAPDPATTALVVVGTGLLVGYLSYRFGTSAVLSRLEAVELPRSRAPKLYYRLDRLEERMGVDAPTIYVAQLPAPNAFAIGSARSGAIVLDRSLLRFLTVDELEGLLAHELAHLEGYDAFVQTLALSVFQTVAGLLVLLCSPLLLAIVGAARAIAWMRGRPGAWPRTIFGRLLRRLERGVQLAFLLVTLAVRAHSRRREYAADDRAAAVTGNPLALARALRKIQRVADPRRGLLSPLYVHTEDDDWTRLFSTHPDTSERVERLVERARTGSANGRSQRVQ</sequence>
<keyword evidence="6 10" id="KW-0862">Zinc</keyword>
<evidence type="ECO:0000256" key="9">
    <source>
        <dbReference type="ARBA" id="ARBA00023136"/>
    </source>
</evidence>
<evidence type="ECO:0000256" key="8">
    <source>
        <dbReference type="ARBA" id="ARBA00023049"/>
    </source>
</evidence>
<name>A0A8J8GMB2_9EURY</name>
<evidence type="ECO:0000256" key="11">
    <source>
        <dbReference type="SAM" id="Phobius"/>
    </source>
</evidence>
<dbReference type="EMBL" id="JABURA010000001">
    <property type="protein sequence ID" value="NUB92286.1"/>
    <property type="molecule type" value="Genomic_DNA"/>
</dbReference>
<evidence type="ECO:0000256" key="6">
    <source>
        <dbReference type="ARBA" id="ARBA00022833"/>
    </source>
</evidence>
<proteinExistence type="inferred from homology"/>
<comment type="caution">
    <text evidence="13">The sequence shown here is derived from an EMBL/GenBank/DDBJ whole genome shotgun (WGS) entry which is preliminary data.</text>
</comment>
<evidence type="ECO:0000256" key="2">
    <source>
        <dbReference type="ARBA" id="ARBA00022670"/>
    </source>
</evidence>
<evidence type="ECO:0000256" key="7">
    <source>
        <dbReference type="ARBA" id="ARBA00022989"/>
    </source>
</evidence>
<evidence type="ECO:0000313" key="13">
    <source>
        <dbReference type="EMBL" id="NUB92286.1"/>
    </source>
</evidence>
<dbReference type="InterPro" id="IPR050083">
    <property type="entry name" value="HtpX_protease"/>
</dbReference>
<keyword evidence="8 10" id="KW-0482">Metalloprotease</keyword>
<keyword evidence="3 11" id="KW-0812">Transmembrane</keyword>
<dbReference type="AlphaFoldDB" id="A0A8J8GMB2"/>
<evidence type="ECO:0000256" key="1">
    <source>
        <dbReference type="ARBA" id="ARBA00022475"/>
    </source>
</evidence>
<dbReference type="GO" id="GO:0046872">
    <property type="term" value="F:metal ion binding"/>
    <property type="evidence" value="ECO:0007669"/>
    <property type="project" value="UniProtKB-KW"/>
</dbReference>
<protein>
    <submittedName>
        <fullName evidence="13">M48 family metalloprotease</fullName>
    </submittedName>
</protein>
<accession>A0A8J8GMB2</accession>
<feature type="transmembrane region" description="Helical" evidence="11">
    <location>
        <begin position="170"/>
        <end position="196"/>
    </location>
</feature>
<comment type="similarity">
    <text evidence="10">Belongs to the peptidase M48 family.</text>
</comment>
<evidence type="ECO:0000256" key="5">
    <source>
        <dbReference type="ARBA" id="ARBA00022801"/>
    </source>
</evidence>
<evidence type="ECO:0000259" key="12">
    <source>
        <dbReference type="Pfam" id="PF01435"/>
    </source>
</evidence>
<dbReference type="PANTHER" id="PTHR43221:SF2">
    <property type="entry name" value="PROTEASE HTPX HOMOLOG"/>
    <property type="match status" value="1"/>
</dbReference>
<keyword evidence="4" id="KW-0479">Metal-binding</keyword>
<dbReference type="GO" id="GO:0006508">
    <property type="term" value="P:proteolysis"/>
    <property type="evidence" value="ECO:0007669"/>
    <property type="project" value="UniProtKB-KW"/>
</dbReference>
<dbReference type="InterPro" id="IPR001915">
    <property type="entry name" value="Peptidase_M48"/>
</dbReference>
<evidence type="ECO:0000256" key="4">
    <source>
        <dbReference type="ARBA" id="ARBA00022723"/>
    </source>
</evidence>
<feature type="domain" description="Peptidase M48" evidence="12">
    <location>
        <begin position="85"/>
        <end position="304"/>
    </location>
</feature>
<dbReference type="Gene3D" id="3.30.2010.10">
    <property type="entry name" value="Metalloproteases ('zincins'), catalytic domain"/>
    <property type="match status" value="1"/>
</dbReference>
<organism evidence="13 14">
    <name type="scientific">Haloterrigena gelatinilytica</name>
    <dbReference type="NCBI Taxonomy" id="2741724"/>
    <lineage>
        <taxon>Archaea</taxon>
        <taxon>Methanobacteriati</taxon>
        <taxon>Methanobacteriota</taxon>
        <taxon>Stenosarchaea group</taxon>
        <taxon>Halobacteria</taxon>
        <taxon>Halobacteriales</taxon>
        <taxon>Natrialbaceae</taxon>
        <taxon>Haloterrigena</taxon>
    </lineage>
</organism>
<keyword evidence="7 11" id="KW-1133">Transmembrane helix</keyword>
<gene>
    <name evidence="13" type="ORF">HT576_14810</name>
</gene>
<dbReference type="GO" id="GO:0004222">
    <property type="term" value="F:metalloendopeptidase activity"/>
    <property type="evidence" value="ECO:0007669"/>
    <property type="project" value="InterPro"/>
</dbReference>
<keyword evidence="5 10" id="KW-0378">Hydrolase</keyword>
<dbReference type="Pfam" id="PF01435">
    <property type="entry name" value="Peptidase_M48"/>
    <property type="match status" value="1"/>
</dbReference>
<evidence type="ECO:0000256" key="10">
    <source>
        <dbReference type="RuleBase" id="RU003983"/>
    </source>
</evidence>
<dbReference type="Proteomes" id="UP000728647">
    <property type="component" value="Unassembled WGS sequence"/>
</dbReference>
<evidence type="ECO:0000313" key="14">
    <source>
        <dbReference type="Proteomes" id="UP000728647"/>
    </source>
</evidence>
<keyword evidence="2 10" id="KW-0645">Protease</keyword>
<dbReference type="OrthoDB" id="186977at2157"/>
<comment type="cofactor">
    <cofactor evidence="10">
        <name>Zn(2+)</name>
        <dbReference type="ChEBI" id="CHEBI:29105"/>
    </cofactor>
    <text evidence="10">Binds 1 zinc ion per subunit.</text>
</comment>